<evidence type="ECO:0000256" key="1">
    <source>
        <dbReference type="SAM" id="MobiDB-lite"/>
    </source>
</evidence>
<feature type="domain" description="Aminotransferase-like plant mobile" evidence="2">
    <location>
        <begin position="92"/>
        <end position="420"/>
    </location>
</feature>
<dbReference type="EMBL" id="QGKV02000759">
    <property type="protein sequence ID" value="KAF3560774.1"/>
    <property type="molecule type" value="Genomic_DNA"/>
</dbReference>
<evidence type="ECO:0000313" key="4">
    <source>
        <dbReference type="Proteomes" id="UP000266723"/>
    </source>
</evidence>
<protein>
    <recommendedName>
        <fullName evidence="2">Aminotransferase-like plant mobile domain-containing protein</fullName>
    </recommendedName>
</protein>
<organism evidence="3 4">
    <name type="scientific">Brassica cretica</name>
    <name type="common">Mustard</name>
    <dbReference type="NCBI Taxonomy" id="69181"/>
    <lineage>
        <taxon>Eukaryota</taxon>
        <taxon>Viridiplantae</taxon>
        <taxon>Streptophyta</taxon>
        <taxon>Embryophyta</taxon>
        <taxon>Tracheophyta</taxon>
        <taxon>Spermatophyta</taxon>
        <taxon>Magnoliopsida</taxon>
        <taxon>eudicotyledons</taxon>
        <taxon>Gunneridae</taxon>
        <taxon>Pentapetalae</taxon>
        <taxon>rosids</taxon>
        <taxon>malvids</taxon>
        <taxon>Brassicales</taxon>
        <taxon>Brassicaceae</taxon>
        <taxon>Brassiceae</taxon>
        <taxon>Brassica</taxon>
    </lineage>
</organism>
<feature type="region of interest" description="Disordered" evidence="1">
    <location>
        <begin position="462"/>
        <end position="481"/>
    </location>
</feature>
<dbReference type="PANTHER" id="PTHR46033:SF33">
    <property type="entry name" value="AMINOTRANSFERASE-LIKE, PLANT MOBILE DOMAIN FAMILY PROTEIN"/>
    <property type="match status" value="1"/>
</dbReference>
<accession>A0ABQ7CN66</accession>
<dbReference type="Proteomes" id="UP000266723">
    <property type="component" value="Unassembled WGS sequence"/>
</dbReference>
<comment type="caution">
    <text evidence="3">The sequence shown here is derived from an EMBL/GenBank/DDBJ whole genome shotgun (WGS) entry which is preliminary data.</text>
</comment>
<keyword evidence="4" id="KW-1185">Reference proteome</keyword>
<dbReference type="Pfam" id="PF10536">
    <property type="entry name" value="PMD"/>
    <property type="match status" value="1"/>
</dbReference>
<evidence type="ECO:0000259" key="2">
    <source>
        <dbReference type="Pfam" id="PF10536"/>
    </source>
</evidence>
<dbReference type="InterPro" id="IPR044824">
    <property type="entry name" value="MAIN-like"/>
</dbReference>
<evidence type="ECO:0000313" key="3">
    <source>
        <dbReference type="EMBL" id="KAF3560774.1"/>
    </source>
</evidence>
<gene>
    <name evidence="3" type="ORF">DY000_02011950</name>
</gene>
<name>A0ABQ7CN66_BRACR</name>
<proteinExistence type="predicted"/>
<sequence>MDSTSSHGNLVEEREELMVLPSENNTRPIIKKSHLLKPHVTTTIGDGSEPSPGVKSSPLCVSFSGWRLPNQKFKSWFRKMSALHKPIWIQSGIFEAIKASTYKIRKNPSLILSLSQKWSPETKTFVFPWGEATITLEDVTLLLGFSVLGSSVYTPLESSGTKESVLRLEKRRKERVKQVSWISSFEDDQMEHEAFLAFWLSNFVFPEKQGCSISKHVFSVAVRLARGERIALAPAVLACLYRDLGKVNALSSSTQNVDVRSLFKLVQVWIWERFKSVGPRPGVIPNGEPRIARWSGLRQGAENVGPFLVGDDFDWRPYTQPLRNWNPPRFYNEKAKRVSDDDDDEFACCVRASKLDGFGFKEDYYPNRVALQFGLAQDLLGLAIKHSSNFTNRALVGTKKHIASRLTTASVSAAKYRDWWMKSVKEPAETFNASNTGDDDVPLKVLPLSQVFQKLGDGMKKAEQLTNKKRKRASEDDNENAMDRCQTQYEEDDDDNITIAQRIKCRKKCGDVKDIEEDCNLPGLPQKHKLASGDEHNSSDPNVASDAVDEMEEDGNITIAQIIKLTKKCDNVENTEGGEYAYGGVEVDNNVPDLPQKLASGDETVAVPEIKRMSVENDETSSSDPLVASNRIAEKEEEVDVVVVVDDGRLNQRKLGTDDIALKLEARILKVEKTLAKIRQWKMGENQTKTPVSA</sequence>
<dbReference type="InterPro" id="IPR019557">
    <property type="entry name" value="AminoTfrase-like_pln_mobile"/>
</dbReference>
<dbReference type="PANTHER" id="PTHR46033">
    <property type="entry name" value="PROTEIN MAIN-LIKE 2"/>
    <property type="match status" value="1"/>
</dbReference>
<reference evidence="3 4" key="1">
    <citation type="journal article" date="2020" name="BMC Genomics">
        <title>Intraspecific diversification of the crop wild relative Brassica cretica Lam. using demographic model selection.</title>
        <authorList>
            <person name="Kioukis A."/>
            <person name="Michalopoulou V.A."/>
            <person name="Briers L."/>
            <person name="Pirintsos S."/>
            <person name="Studholme D.J."/>
            <person name="Pavlidis P."/>
            <person name="Sarris P.F."/>
        </authorList>
    </citation>
    <scope>NUCLEOTIDE SEQUENCE [LARGE SCALE GENOMIC DNA]</scope>
    <source>
        <strain evidence="4">cv. PFS-1207/04</strain>
    </source>
</reference>